<evidence type="ECO:0000313" key="3">
    <source>
        <dbReference type="EMBL" id="MDM4017905.1"/>
    </source>
</evidence>
<keyword evidence="2" id="KW-0812">Transmembrane</keyword>
<dbReference type="Proteomes" id="UP001239462">
    <property type="component" value="Unassembled WGS sequence"/>
</dbReference>
<proteinExistence type="predicted"/>
<comment type="caution">
    <text evidence="3">The sequence shown here is derived from an EMBL/GenBank/DDBJ whole genome shotgun (WGS) entry which is preliminary data.</text>
</comment>
<sequence>MSQPAKAAAGEKVSIKCGHCQSKLAVKLLDQPSTVKCPKCSMQLKLPAQKNDGASRQPVVKPTPVSRPVGKPAASSAPAVNRRDTVLPAIPLGADGKPLTQQPAVPTSTSSPASIPAVSMPPASMPASSASVPAAPSPVLDDPFGNLPTSHSGMSAMGADATSAFTGQPSSKGKVGGNRFGSWVSSHRLITTIVIANLVGLIFCAFFPPFLLVLAIQFPIGAVIAGCLFLPRKHLMDRLTGYYQQRVAAMGAGGIALVVVAVVAKASLKGMRRSGGEFNPSMVMGIVTAFVVFWGVVIGFVFLWKRFGVFRVLASGYLAQFAFILLMTMLGAWTEASRRARGEAQMAEMRAEAERFHAQAGMSPSNVPGSTFAGAGFPRPPSFGGPRGGSFTTLRPNEIHISVTHTPRFNAPGAVDALLTQLQRPNHRRRSNPTHTDLIVRHFGSIDEVVKAIDFGTVDSVDGDQRIIHVTATGAN</sequence>
<keyword evidence="2" id="KW-0472">Membrane</keyword>
<feature type="compositionally biased region" description="Low complexity" evidence="1">
    <location>
        <begin position="100"/>
        <end position="135"/>
    </location>
</feature>
<feature type="transmembrane region" description="Helical" evidence="2">
    <location>
        <begin position="189"/>
        <end position="208"/>
    </location>
</feature>
<organism evidence="3 4">
    <name type="scientific">Roseiconus lacunae</name>
    <dbReference type="NCBI Taxonomy" id="2605694"/>
    <lineage>
        <taxon>Bacteria</taxon>
        <taxon>Pseudomonadati</taxon>
        <taxon>Planctomycetota</taxon>
        <taxon>Planctomycetia</taxon>
        <taxon>Pirellulales</taxon>
        <taxon>Pirellulaceae</taxon>
        <taxon>Roseiconus</taxon>
    </lineage>
</organism>
<feature type="region of interest" description="Disordered" evidence="1">
    <location>
        <begin position="48"/>
        <end position="135"/>
    </location>
</feature>
<feature type="transmembrane region" description="Helical" evidence="2">
    <location>
        <begin position="243"/>
        <end position="263"/>
    </location>
</feature>
<gene>
    <name evidence="3" type="ORF">QTN89_20835</name>
</gene>
<dbReference type="EMBL" id="JASZZN010000017">
    <property type="protein sequence ID" value="MDM4017905.1"/>
    <property type="molecule type" value="Genomic_DNA"/>
</dbReference>
<feature type="transmembrane region" description="Helical" evidence="2">
    <location>
        <begin position="283"/>
        <end position="304"/>
    </location>
</feature>
<evidence type="ECO:0000256" key="1">
    <source>
        <dbReference type="SAM" id="MobiDB-lite"/>
    </source>
</evidence>
<evidence type="ECO:0000256" key="2">
    <source>
        <dbReference type="SAM" id="Phobius"/>
    </source>
</evidence>
<accession>A0ABT7PN48</accession>
<name>A0ABT7PN48_9BACT</name>
<feature type="transmembrane region" description="Helical" evidence="2">
    <location>
        <begin position="214"/>
        <end position="231"/>
    </location>
</feature>
<keyword evidence="2" id="KW-1133">Transmembrane helix</keyword>
<reference evidence="3 4" key="1">
    <citation type="submission" date="2023-06" db="EMBL/GenBank/DDBJ databases">
        <title>Roseiconus lacunae JC819 isolated from Gulf of Mannar region, Tamil Nadu.</title>
        <authorList>
            <person name="Pk S."/>
            <person name="Ch S."/>
            <person name="Ch V.R."/>
        </authorList>
    </citation>
    <scope>NUCLEOTIDE SEQUENCE [LARGE SCALE GENOMIC DNA]</scope>
    <source>
        <strain evidence="3 4">JC819</strain>
    </source>
</reference>
<feature type="transmembrane region" description="Helical" evidence="2">
    <location>
        <begin position="316"/>
        <end position="333"/>
    </location>
</feature>
<protein>
    <recommendedName>
        <fullName evidence="5">Zinc finger/thioredoxin putative domain-containing protein</fullName>
    </recommendedName>
</protein>
<evidence type="ECO:0008006" key="5">
    <source>
        <dbReference type="Google" id="ProtNLM"/>
    </source>
</evidence>
<keyword evidence="4" id="KW-1185">Reference proteome</keyword>
<dbReference type="RefSeq" id="WP_289165487.1">
    <property type="nucleotide sequence ID" value="NZ_JASZZN010000017.1"/>
</dbReference>
<evidence type="ECO:0000313" key="4">
    <source>
        <dbReference type="Proteomes" id="UP001239462"/>
    </source>
</evidence>